<dbReference type="OrthoDB" id="3687641at2759"/>
<proteinExistence type="inferred from homology"/>
<comment type="similarity">
    <text evidence="3">Belongs to the ustYa family.</text>
</comment>
<name>A0A8H7D3M6_9AGAR</name>
<evidence type="ECO:0000313" key="5">
    <source>
        <dbReference type="EMBL" id="KAF7358197.1"/>
    </source>
</evidence>
<protein>
    <recommendedName>
        <fullName evidence="7">Oxidase ustYa</fullName>
    </recommendedName>
</protein>
<dbReference type="EMBL" id="JACAZI010000006">
    <property type="protein sequence ID" value="KAF7358197.1"/>
    <property type="molecule type" value="Genomic_DNA"/>
</dbReference>
<dbReference type="PANTHER" id="PTHR33365">
    <property type="entry name" value="YALI0B05434P"/>
    <property type="match status" value="1"/>
</dbReference>
<comment type="caution">
    <text evidence="5">The sequence shown here is derived from an EMBL/GenBank/DDBJ whole genome shotgun (WGS) entry which is preliminary data.</text>
</comment>
<evidence type="ECO:0000313" key="6">
    <source>
        <dbReference type="Proteomes" id="UP000620124"/>
    </source>
</evidence>
<evidence type="ECO:0000256" key="4">
    <source>
        <dbReference type="SAM" id="Phobius"/>
    </source>
</evidence>
<evidence type="ECO:0000256" key="2">
    <source>
        <dbReference type="ARBA" id="ARBA00023002"/>
    </source>
</evidence>
<keyword evidence="4" id="KW-0812">Transmembrane</keyword>
<comment type="pathway">
    <text evidence="1">Mycotoxin biosynthesis.</text>
</comment>
<dbReference type="GO" id="GO:0016491">
    <property type="term" value="F:oxidoreductase activity"/>
    <property type="evidence" value="ECO:0007669"/>
    <property type="project" value="UniProtKB-KW"/>
</dbReference>
<dbReference type="Pfam" id="PF11807">
    <property type="entry name" value="UstYa"/>
    <property type="match status" value="1"/>
</dbReference>
<gene>
    <name evidence="5" type="ORF">MVEN_00868200</name>
</gene>
<dbReference type="Proteomes" id="UP000620124">
    <property type="component" value="Unassembled WGS sequence"/>
</dbReference>
<feature type="transmembrane region" description="Helical" evidence="4">
    <location>
        <begin position="12"/>
        <end position="31"/>
    </location>
</feature>
<dbReference type="PANTHER" id="PTHR33365:SF11">
    <property type="entry name" value="TAT PATHWAY SIGNAL SEQUENCE"/>
    <property type="match status" value="1"/>
</dbReference>
<evidence type="ECO:0000256" key="3">
    <source>
        <dbReference type="ARBA" id="ARBA00035112"/>
    </source>
</evidence>
<reference evidence="5" key="1">
    <citation type="submission" date="2020-05" db="EMBL/GenBank/DDBJ databases">
        <title>Mycena genomes resolve the evolution of fungal bioluminescence.</title>
        <authorList>
            <person name="Tsai I.J."/>
        </authorList>
    </citation>
    <scope>NUCLEOTIDE SEQUENCE</scope>
    <source>
        <strain evidence="5">CCC161011</strain>
    </source>
</reference>
<sequence length="196" mass="21733">MVKLPPPSTLDIAWIGLLITIGLNLSAIYVFRGRPDQCARTGTIDDSRFSYKNDDYPHQLPLHVPAVALTTTDSKRYSLSDFDAYADWRSTDVFPKGNGFVQLGPDGRTFGVAMLHQMHCLQVIRTAIVQGGADQHTRHCLNLLRQTVLCASDTTLDALDTEGGTDGLGSVHVCRDWQKVYDFVEENQLKHMNSPG</sequence>
<dbReference type="AlphaFoldDB" id="A0A8H7D3M6"/>
<dbReference type="InterPro" id="IPR021765">
    <property type="entry name" value="UstYa-like"/>
</dbReference>
<accession>A0A8H7D3M6</accession>
<organism evidence="5 6">
    <name type="scientific">Mycena venus</name>
    <dbReference type="NCBI Taxonomy" id="2733690"/>
    <lineage>
        <taxon>Eukaryota</taxon>
        <taxon>Fungi</taxon>
        <taxon>Dikarya</taxon>
        <taxon>Basidiomycota</taxon>
        <taxon>Agaricomycotina</taxon>
        <taxon>Agaricomycetes</taxon>
        <taxon>Agaricomycetidae</taxon>
        <taxon>Agaricales</taxon>
        <taxon>Marasmiineae</taxon>
        <taxon>Mycenaceae</taxon>
        <taxon>Mycena</taxon>
    </lineage>
</organism>
<keyword evidence="4" id="KW-1133">Transmembrane helix</keyword>
<keyword evidence="6" id="KW-1185">Reference proteome</keyword>
<dbReference type="GO" id="GO:0043386">
    <property type="term" value="P:mycotoxin biosynthetic process"/>
    <property type="evidence" value="ECO:0007669"/>
    <property type="project" value="InterPro"/>
</dbReference>
<keyword evidence="4" id="KW-0472">Membrane</keyword>
<keyword evidence="2" id="KW-0560">Oxidoreductase</keyword>
<evidence type="ECO:0008006" key="7">
    <source>
        <dbReference type="Google" id="ProtNLM"/>
    </source>
</evidence>
<evidence type="ECO:0000256" key="1">
    <source>
        <dbReference type="ARBA" id="ARBA00004685"/>
    </source>
</evidence>